<reference evidence="3" key="2">
    <citation type="journal article" date="2018" name="Plant J.">
        <title>The Sorghum bicolor reference genome: improved assembly, gene annotations, a transcriptome atlas, and signatures of genome organization.</title>
        <authorList>
            <person name="McCormick R.F."/>
            <person name="Truong S.K."/>
            <person name="Sreedasyam A."/>
            <person name="Jenkins J."/>
            <person name="Shu S."/>
            <person name="Sims D."/>
            <person name="Kennedy M."/>
            <person name="Amirebrahimi M."/>
            <person name="Weers B.D."/>
            <person name="McKinley B."/>
            <person name="Mattison A."/>
            <person name="Morishige D.T."/>
            <person name="Grimwood J."/>
            <person name="Schmutz J."/>
            <person name="Mullet J.E."/>
        </authorList>
    </citation>
    <scope>NUCLEOTIDE SEQUENCE [LARGE SCALE GENOMIC DNA]</scope>
    <source>
        <strain evidence="3">cv. BTx623</strain>
    </source>
</reference>
<proteinExistence type="predicted"/>
<dbReference type="Gramene" id="KXG21546">
    <property type="protein sequence ID" value="KXG21546"/>
    <property type="gene ID" value="SORBI_3009G079600"/>
</dbReference>
<gene>
    <name evidence="2" type="ORF">SORBI_3009G079600</name>
</gene>
<keyword evidence="3" id="KW-1185">Reference proteome</keyword>
<evidence type="ECO:0000313" key="3">
    <source>
        <dbReference type="Proteomes" id="UP000000768"/>
    </source>
</evidence>
<dbReference type="EMBL" id="CM000768">
    <property type="protein sequence ID" value="KXG21546.2"/>
    <property type="molecule type" value="Genomic_DNA"/>
</dbReference>
<feature type="region of interest" description="Disordered" evidence="1">
    <location>
        <begin position="48"/>
        <end position="69"/>
    </location>
</feature>
<dbReference type="AlphaFoldDB" id="A0A1B6P791"/>
<name>A0A1B6P791_SORBI</name>
<sequence>MAKSHKLPKASFGSRGSRREPGLFPTVIFHRPPIGSIRKHVARVSPPCSNRVLTGKHIRPRDTGRHSPARVASPLLSSQLASDFSSVAAPPPSPRPSILLPSSSPSSQRPFRTVVVPTSTSASSPRWRDVTAAAAERYRLRDPLQFFSDFSSLRTKEGSLDLSSWWKQCIISEEKCCCSAYDKLMKRN</sequence>
<feature type="compositionally biased region" description="Low complexity" evidence="1">
    <location>
        <begin position="96"/>
        <end position="111"/>
    </location>
</feature>
<feature type="region of interest" description="Disordered" evidence="1">
    <location>
        <begin position="1"/>
        <end position="24"/>
    </location>
</feature>
<dbReference type="InParanoid" id="A0A1B6P791"/>
<evidence type="ECO:0000256" key="1">
    <source>
        <dbReference type="SAM" id="MobiDB-lite"/>
    </source>
</evidence>
<organism evidence="2 3">
    <name type="scientific">Sorghum bicolor</name>
    <name type="common">Sorghum</name>
    <name type="synonym">Sorghum vulgare</name>
    <dbReference type="NCBI Taxonomy" id="4558"/>
    <lineage>
        <taxon>Eukaryota</taxon>
        <taxon>Viridiplantae</taxon>
        <taxon>Streptophyta</taxon>
        <taxon>Embryophyta</taxon>
        <taxon>Tracheophyta</taxon>
        <taxon>Spermatophyta</taxon>
        <taxon>Magnoliopsida</taxon>
        <taxon>Liliopsida</taxon>
        <taxon>Poales</taxon>
        <taxon>Poaceae</taxon>
        <taxon>PACMAD clade</taxon>
        <taxon>Panicoideae</taxon>
        <taxon>Andropogonodae</taxon>
        <taxon>Andropogoneae</taxon>
        <taxon>Sorghinae</taxon>
        <taxon>Sorghum</taxon>
    </lineage>
</organism>
<evidence type="ECO:0000313" key="2">
    <source>
        <dbReference type="EMBL" id="KXG21546.2"/>
    </source>
</evidence>
<protein>
    <submittedName>
        <fullName evidence="2">Uncharacterized protein</fullName>
    </submittedName>
</protein>
<accession>A0A1B6P791</accession>
<dbReference type="Proteomes" id="UP000000768">
    <property type="component" value="Chromosome 9"/>
</dbReference>
<reference evidence="2 3" key="1">
    <citation type="journal article" date="2009" name="Nature">
        <title>The Sorghum bicolor genome and the diversification of grasses.</title>
        <authorList>
            <person name="Paterson A.H."/>
            <person name="Bowers J.E."/>
            <person name="Bruggmann R."/>
            <person name="Dubchak I."/>
            <person name="Grimwood J."/>
            <person name="Gundlach H."/>
            <person name="Haberer G."/>
            <person name="Hellsten U."/>
            <person name="Mitros T."/>
            <person name="Poliakov A."/>
            <person name="Schmutz J."/>
            <person name="Spannagl M."/>
            <person name="Tang H."/>
            <person name="Wang X."/>
            <person name="Wicker T."/>
            <person name="Bharti A.K."/>
            <person name="Chapman J."/>
            <person name="Feltus F.A."/>
            <person name="Gowik U."/>
            <person name="Grigoriev I.V."/>
            <person name="Lyons E."/>
            <person name="Maher C.A."/>
            <person name="Martis M."/>
            <person name="Narechania A."/>
            <person name="Otillar R.P."/>
            <person name="Penning B.W."/>
            <person name="Salamov A.A."/>
            <person name="Wang Y."/>
            <person name="Zhang L."/>
            <person name="Carpita N.C."/>
            <person name="Freeling M."/>
            <person name="Gingle A.R."/>
            <person name="Hash C.T."/>
            <person name="Keller B."/>
            <person name="Klein P."/>
            <person name="Kresovich S."/>
            <person name="McCann M.C."/>
            <person name="Ming R."/>
            <person name="Peterson D.G."/>
            <person name="Mehboob-ur-Rahman"/>
            <person name="Ware D."/>
            <person name="Westhoff P."/>
            <person name="Mayer K.F."/>
            <person name="Messing J."/>
            <person name="Rokhsar D.S."/>
        </authorList>
    </citation>
    <scope>NUCLEOTIDE SEQUENCE [LARGE SCALE GENOMIC DNA]</scope>
    <source>
        <strain evidence="3">cv. BTx623</strain>
    </source>
</reference>
<feature type="region of interest" description="Disordered" evidence="1">
    <location>
        <begin position="84"/>
        <end position="111"/>
    </location>
</feature>